<dbReference type="RefSeq" id="WP_035167779.1">
    <property type="nucleotide sequence ID" value="NZ_CP018906.1"/>
</dbReference>
<dbReference type="SMART" id="SM00354">
    <property type="entry name" value="HTH_LACI"/>
    <property type="match status" value="1"/>
</dbReference>
<dbReference type="PROSITE" id="PS00356">
    <property type="entry name" value="HTH_LACI_1"/>
    <property type="match status" value="1"/>
</dbReference>
<dbReference type="PANTHER" id="PTHR30146">
    <property type="entry name" value="LACI-RELATED TRANSCRIPTIONAL REPRESSOR"/>
    <property type="match status" value="1"/>
</dbReference>
<dbReference type="CDD" id="cd01392">
    <property type="entry name" value="HTH_LacI"/>
    <property type="match status" value="1"/>
</dbReference>
<dbReference type="CDD" id="cd01544">
    <property type="entry name" value="PBP1_GalR"/>
    <property type="match status" value="1"/>
</dbReference>
<protein>
    <submittedName>
        <fullName evidence="5">LacI family transcriptional regulator</fullName>
    </submittedName>
</protein>
<dbReference type="Gene3D" id="1.10.260.40">
    <property type="entry name" value="lambda repressor-like DNA-binding domains"/>
    <property type="match status" value="1"/>
</dbReference>
<dbReference type="KEGG" id="lcu:PL11_004985"/>
<dbReference type="InterPro" id="IPR000843">
    <property type="entry name" value="HTH_LacI"/>
</dbReference>
<dbReference type="InterPro" id="IPR046335">
    <property type="entry name" value="LacI/GalR-like_sensor"/>
</dbReference>
<dbReference type="Pfam" id="PF13377">
    <property type="entry name" value="Peripla_BP_3"/>
    <property type="match status" value="1"/>
</dbReference>
<evidence type="ECO:0000256" key="3">
    <source>
        <dbReference type="ARBA" id="ARBA00023163"/>
    </source>
</evidence>
<evidence type="ECO:0000256" key="1">
    <source>
        <dbReference type="ARBA" id="ARBA00023015"/>
    </source>
</evidence>
<dbReference type="AlphaFoldDB" id="A0A1S6QI97"/>
<dbReference type="PROSITE" id="PS50932">
    <property type="entry name" value="HTH_LACI_2"/>
    <property type="match status" value="1"/>
</dbReference>
<organism evidence="5 6">
    <name type="scientific">Lentilactobacillus curieae</name>
    <dbReference type="NCBI Taxonomy" id="1138822"/>
    <lineage>
        <taxon>Bacteria</taxon>
        <taxon>Bacillati</taxon>
        <taxon>Bacillota</taxon>
        <taxon>Bacilli</taxon>
        <taxon>Lactobacillales</taxon>
        <taxon>Lactobacillaceae</taxon>
        <taxon>Lentilactobacillus</taxon>
    </lineage>
</organism>
<dbReference type="Proteomes" id="UP000030361">
    <property type="component" value="Chromosome"/>
</dbReference>
<dbReference type="SUPFAM" id="SSF53822">
    <property type="entry name" value="Periplasmic binding protein-like I"/>
    <property type="match status" value="1"/>
</dbReference>
<dbReference type="SUPFAM" id="SSF47413">
    <property type="entry name" value="lambda repressor-like DNA-binding domains"/>
    <property type="match status" value="1"/>
</dbReference>
<keyword evidence="3" id="KW-0804">Transcription</keyword>
<accession>A0A1S6QI97</accession>
<feature type="domain" description="HTH lacI-type" evidence="4">
    <location>
        <begin position="2"/>
        <end position="58"/>
    </location>
</feature>
<keyword evidence="2" id="KW-0238">DNA-binding</keyword>
<evidence type="ECO:0000259" key="4">
    <source>
        <dbReference type="PROSITE" id="PS50932"/>
    </source>
</evidence>
<evidence type="ECO:0000313" key="6">
    <source>
        <dbReference type="Proteomes" id="UP000030361"/>
    </source>
</evidence>
<keyword evidence="6" id="KW-1185">Reference proteome</keyword>
<dbReference type="EMBL" id="CP018906">
    <property type="protein sequence ID" value="AQW21327.1"/>
    <property type="molecule type" value="Genomic_DNA"/>
</dbReference>
<sequence>MATIKDIAEKAGVSITTVSRVLNYDKSLSVSETTRKKIFQVAESMSYTKNRRKVSAQDTIAIVQWYTETKELDDLYYLSIRMGAEKAAAKENFKVKQYFANDSLNDIGDVKAIIAIGKYSDAQIKKLAKKSETLIFVDFDTLSKGYDCVVTDFDNSTRNVIDSFIDAGITNIGMVSGTESTSDGKLTISDPRVATFKNYLSQKGLFEPEDVFTADYTLDGAYELLLDRLETMGDAFPKALFISNDAMAVGAVKALTEKKKRIPEDVSIVSFNDTSIAKYVIPALSSVKVETTRMGEVALNMVKNAIETGKQTTEKVVVSNELIKRESSI</sequence>
<dbReference type="OrthoDB" id="43195at2"/>
<proteinExistence type="predicted"/>
<dbReference type="PRINTS" id="PR00036">
    <property type="entry name" value="HTHLACI"/>
</dbReference>
<gene>
    <name evidence="5" type="ORF">PL11_004985</name>
</gene>
<reference evidence="5 6" key="1">
    <citation type="journal article" date="2015" name="Genome Announc.">
        <title>Genome Sequence of Lactobacillus curieae CCTCC M 2011381T, a Novel Producer of Gamma-aminobutyric Acid.</title>
        <authorList>
            <person name="Wang Y."/>
            <person name="Wang Y."/>
            <person name="Lang C."/>
            <person name="Wei D."/>
            <person name="Xu P."/>
            <person name="Xie J."/>
        </authorList>
    </citation>
    <scope>NUCLEOTIDE SEQUENCE [LARGE SCALE GENOMIC DNA]</scope>
    <source>
        <strain evidence="5 6">CCTCC M 2011381</strain>
    </source>
</reference>
<dbReference type="GO" id="GO:0000976">
    <property type="term" value="F:transcription cis-regulatory region binding"/>
    <property type="evidence" value="ECO:0007669"/>
    <property type="project" value="TreeGrafter"/>
</dbReference>
<dbReference type="InterPro" id="IPR028082">
    <property type="entry name" value="Peripla_BP_I"/>
</dbReference>
<evidence type="ECO:0000313" key="5">
    <source>
        <dbReference type="EMBL" id="AQW21327.1"/>
    </source>
</evidence>
<name>A0A1S6QI97_9LACO</name>
<evidence type="ECO:0000256" key="2">
    <source>
        <dbReference type="ARBA" id="ARBA00023125"/>
    </source>
</evidence>
<dbReference type="InterPro" id="IPR010982">
    <property type="entry name" value="Lambda_DNA-bd_dom_sf"/>
</dbReference>
<dbReference type="PANTHER" id="PTHR30146:SF149">
    <property type="entry name" value="HTH-TYPE TRANSCRIPTIONAL REGULATOR EBGR"/>
    <property type="match status" value="1"/>
</dbReference>
<dbReference type="Gene3D" id="3.40.50.2300">
    <property type="match status" value="2"/>
</dbReference>
<dbReference type="Pfam" id="PF00356">
    <property type="entry name" value="LacI"/>
    <property type="match status" value="1"/>
</dbReference>
<dbReference type="GO" id="GO:0003700">
    <property type="term" value="F:DNA-binding transcription factor activity"/>
    <property type="evidence" value="ECO:0007669"/>
    <property type="project" value="TreeGrafter"/>
</dbReference>
<keyword evidence="1" id="KW-0805">Transcription regulation</keyword>
<dbReference type="eggNOG" id="COG1609">
    <property type="taxonomic scope" value="Bacteria"/>
</dbReference>